<comment type="caution">
    <text evidence="2">The sequence shown here is derived from an EMBL/GenBank/DDBJ whole genome shotgun (WGS) entry which is preliminary data.</text>
</comment>
<evidence type="ECO:0000256" key="1">
    <source>
        <dbReference type="SAM" id="Phobius"/>
    </source>
</evidence>
<protein>
    <recommendedName>
        <fullName evidence="4">DUF4760 domain-containing protein</fullName>
    </recommendedName>
</protein>
<keyword evidence="1" id="KW-0812">Transmembrane</keyword>
<keyword evidence="1" id="KW-0472">Membrane</keyword>
<feature type="transmembrane region" description="Helical" evidence="1">
    <location>
        <begin position="17"/>
        <end position="37"/>
    </location>
</feature>
<organism evidence="2 3">
    <name type="scientific">Candidatus Ryanbacteria bacterium RIFCSPHIGHO2_01_45_13</name>
    <dbReference type="NCBI Taxonomy" id="1802112"/>
    <lineage>
        <taxon>Bacteria</taxon>
        <taxon>Candidatus Ryaniibacteriota</taxon>
    </lineage>
</organism>
<dbReference type="EMBL" id="MHNI01000018">
    <property type="protein sequence ID" value="OGZ42439.1"/>
    <property type="molecule type" value="Genomic_DNA"/>
</dbReference>
<gene>
    <name evidence="2" type="ORF">A2W41_03590</name>
</gene>
<evidence type="ECO:0008006" key="4">
    <source>
        <dbReference type="Google" id="ProtNLM"/>
    </source>
</evidence>
<proteinExistence type="predicted"/>
<dbReference type="AlphaFoldDB" id="A0A1G2FWI4"/>
<name>A0A1G2FWI4_9BACT</name>
<accession>A0A1G2FWI4</accession>
<evidence type="ECO:0000313" key="2">
    <source>
        <dbReference type="EMBL" id="OGZ42439.1"/>
    </source>
</evidence>
<sequence>MDGEKMNWEWLPINWEAVLAIITTIYTLLIFVTLLYVRKQVKEAAEGRTVQISFAIFNELENEEVRIARRYLYETVPEDIAGLPDEKVKQHLEACARALVAFDIVGYLLWQEYLDPDPILALYWSAIWKCWKRGEKLIKWARVKRGDPTHLTMFQHLFHISDAHRQANEYAEPRFY</sequence>
<reference evidence="2 3" key="1">
    <citation type="journal article" date="2016" name="Nat. Commun.">
        <title>Thousands of microbial genomes shed light on interconnected biogeochemical processes in an aquifer system.</title>
        <authorList>
            <person name="Anantharaman K."/>
            <person name="Brown C.T."/>
            <person name="Hug L.A."/>
            <person name="Sharon I."/>
            <person name="Castelle C.J."/>
            <person name="Probst A.J."/>
            <person name="Thomas B.C."/>
            <person name="Singh A."/>
            <person name="Wilkins M.J."/>
            <person name="Karaoz U."/>
            <person name="Brodie E.L."/>
            <person name="Williams K.H."/>
            <person name="Hubbard S.S."/>
            <person name="Banfield J.F."/>
        </authorList>
    </citation>
    <scope>NUCLEOTIDE SEQUENCE [LARGE SCALE GENOMIC DNA]</scope>
</reference>
<keyword evidence="1" id="KW-1133">Transmembrane helix</keyword>
<evidence type="ECO:0000313" key="3">
    <source>
        <dbReference type="Proteomes" id="UP000176700"/>
    </source>
</evidence>
<dbReference type="Proteomes" id="UP000176700">
    <property type="component" value="Unassembled WGS sequence"/>
</dbReference>